<comment type="caution">
    <text evidence="1">The sequence shown here is derived from an EMBL/GenBank/DDBJ whole genome shotgun (WGS) entry which is preliminary data.</text>
</comment>
<reference evidence="1" key="1">
    <citation type="submission" date="2021-03" db="EMBL/GenBank/DDBJ databases">
        <title>Evolutionary priming and transition to the ectomycorrhizal habit in an iconic lineage of mushroom-forming fungi: is preadaptation a requirement?</title>
        <authorList>
            <consortium name="DOE Joint Genome Institute"/>
            <person name="Looney B.P."/>
            <person name="Miyauchi S."/>
            <person name="Morin E."/>
            <person name="Drula E."/>
            <person name="Courty P.E."/>
            <person name="Chicoki N."/>
            <person name="Fauchery L."/>
            <person name="Kohler A."/>
            <person name="Kuo A."/>
            <person name="LaButti K."/>
            <person name="Pangilinan J."/>
            <person name="Lipzen A."/>
            <person name="Riley R."/>
            <person name="Andreopoulos W."/>
            <person name="He G."/>
            <person name="Johnson J."/>
            <person name="Barry K.W."/>
            <person name="Grigoriev I.V."/>
            <person name="Nagy L."/>
            <person name="Hibbett D."/>
            <person name="Henrissat B."/>
            <person name="Matheny P.B."/>
            <person name="Labbe J."/>
            <person name="Martin A.F."/>
        </authorList>
    </citation>
    <scope>NUCLEOTIDE SEQUENCE</scope>
    <source>
        <strain evidence="1">BPL698</strain>
    </source>
</reference>
<dbReference type="EMBL" id="JAGFNK010000073">
    <property type="protein sequence ID" value="KAI9509012.1"/>
    <property type="molecule type" value="Genomic_DNA"/>
</dbReference>
<name>A0ACC0UDV3_9AGAM</name>
<gene>
    <name evidence="1" type="ORF">F5148DRAFT_1283352</name>
</gene>
<accession>A0ACC0UDV3</accession>
<keyword evidence="2" id="KW-1185">Reference proteome</keyword>
<evidence type="ECO:0000313" key="2">
    <source>
        <dbReference type="Proteomes" id="UP001207468"/>
    </source>
</evidence>
<dbReference type="Proteomes" id="UP001207468">
    <property type="component" value="Unassembled WGS sequence"/>
</dbReference>
<sequence length="315" mass="34066">MAHSDSSSTLPPKKNLMKTCIVYSRSWIVWCLLAAATMTLVSITVGWYMGTLDLKGSSPRPTAARNVLFTLDLVSLDPVQNTVTFDWWIVSDDCADLAAESTAPVPQCPVVDIYVNPTQFMTNTGGPLRQNPSDDQVASQPTFQHNATAFALGGPAFRAAFRTQLDIRPHPSRARVDLVDYPFEKYPASASIVAQTNDTGEAIGAWIYNLTGAAYGFSANLDSISVDANMVTSVNILAGRALSVKFYVITIILGMWLVSLALMMATIKAAIFHHKIDSAVLVLPIGTMIAFAQLRASMPNAPAGFGTNIGWLDFR</sequence>
<proteinExistence type="predicted"/>
<evidence type="ECO:0000313" key="1">
    <source>
        <dbReference type="EMBL" id="KAI9509012.1"/>
    </source>
</evidence>
<organism evidence="1 2">
    <name type="scientific">Russula earlei</name>
    <dbReference type="NCBI Taxonomy" id="71964"/>
    <lineage>
        <taxon>Eukaryota</taxon>
        <taxon>Fungi</taxon>
        <taxon>Dikarya</taxon>
        <taxon>Basidiomycota</taxon>
        <taxon>Agaricomycotina</taxon>
        <taxon>Agaricomycetes</taxon>
        <taxon>Russulales</taxon>
        <taxon>Russulaceae</taxon>
        <taxon>Russula</taxon>
    </lineage>
</organism>
<protein>
    <submittedName>
        <fullName evidence="1">Uncharacterized protein</fullName>
    </submittedName>
</protein>